<dbReference type="GO" id="GO:0042744">
    <property type="term" value="P:hydrogen peroxide catabolic process"/>
    <property type="evidence" value="ECO:0007669"/>
    <property type="project" value="TreeGrafter"/>
</dbReference>
<keyword evidence="4 6" id="KW-0676">Redox-active center</keyword>
<dbReference type="GO" id="GO:0045454">
    <property type="term" value="P:cell redox homeostasis"/>
    <property type="evidence" value="ECO:0007669"/>
    <property type="project" value="TreeGrafter"/>
</dbReference>
<sequence length="178" mass="18716">MPAGDRVGTISKTKGETMTIAVGDPLPNASFRTKTADGMNDLSTDDIFKGKTVVLFGVPGAFTPTCSMNHLPGFLDENAEIRAKGVDEIAVVSMNDPFVMAVWEEAKEASGKILFLSDGNGEFIRAAGLDADLSAAGMGTRSKRFSMIVKDGVVSSLAIEDSPGEAEKTSARNILAQL</sequence>
<proteinExistence type="inferred from homology"/>
<dbReference type="InterPro" id="IPR013766">
    <property type="entry name" value="Thioredoxin_domain"/>
</dbReference>
<keyword evidence="1 6" id="KW-0575">Peroxidase</keyword>
<feature type="domain" description="Thioredoxin" evidence="7">
    <location>
        <begin position="20"/>
        <end position="178"/>
    </location>
</feature>
<evidence type="ECO:0000256" key="3">
    <source>
        <dbReference type="ARBA" id="ARBA00023002"/>
    </source>
</evidence>
<evidence type="ECO:0000256" key="2">
    <source>
        <dbReference type="ARBA" id="ARBA00022862"/>
    </source>
</evidence>
<dbReference type="PANTHER" id="PTHR10430">
    <property type="entry name" value="PEROXIREDOXIN"/>
    <property type="match status" value="1"/>
</dbReference>
<dbReference type="Gene3D" id="3.40.30.10">
    <property type="entry name" value="Glutaredoxin"/>
    <property type="match status" value="1"/>
</dbReference>
<comment type="catalytic activity">
    <reaction evidence="6">
        <text>a hydroperoxide + 2 glutathione = an alcohol + glutathione disulfide + H2O</text>
        <dbReference type="Rhea" id="RHEA:62632"/>
        <dbReference type="ChEBI" id="CHEBI:15377"/>
        <dbReference type="ChEBI" id="CHEBI:30879"/>
        <dbReference type="ChEBI" id="CHEBI:35924"/>
        <dbReference type="ChEBI" id="CHEBI:57925"/>
        <dbReference type="ChEBI" id="CHEBI:58297"/>
        <dbReference type="EC" id="1.11.1.27"/>
    </reaction>
</comment>
<dbReference type="CDD" id="cd03013">
    <property type="entry name" value="PRX5_like"/>
    <property type="match status" value="1"/>
</dbReference>
<dbReference type="InterPro" id="IPR037944">
    <property type="entry name" value="PRX5-like"/>
</dbReference>
<name>A0A0P0Z9U3_9HYPH</name>
<dbReference type="SUPFAM" id="SSF52833">
    <property type="entry name" value="Thioredoxin-like"/>
    <property type="match status" value="1"/>
</dbReference>
<evidence type="ECO:0000256" key="5">
    <source>
        <dbReference type="PIRSR" id="PIRSR637944-1"/>
    </source>
</evidence>
<keyword evidence="2 6" id="KW-0049">Antioxidant</keyword>
<dbReference type="FunFam" id="3.40.30.10:FF:000020">
    <property type="entry name" value="Peroxiredoxin"/>
    <property type="match status" value="1"/>
</dbReference>
<dbReference type="GO" id="GO:0034599">
    <property type="term" value="P:cellular response to oxidative stress"/>
    <property type="evidence" value="ECO:0007669"/>
    <property type="project" value="InterPro"/>
</dbReference>
<reference evidence="8" key="1">
    <citation type="journal article" date="2015" name="Proc. Natl. Acad. Sci. U.S.A.">
        <title>Bacterial clade with the ribosomal RNA operon on a small plasmid rather than the chromosome.</title>
        <authorList>
            <person name="Anda M."/>
            <person name="Ohtsubo Y."/>
            <person name="Okubo T."/>
            <person name="Sugawara M."/>
            <person name="Nagata Y."/>
            <person name="Tsuda M."/>
            <person name="Minamisawa K."/>
            <person name="Mitsui H."/>
        </authorList>
    </citation>
    <scope>NUCLEOTIDE SEQUENCE</scope>
    <source>
        <strain evidence="8">DSM 15513</strain>
    </source>
</reference>
<organism evidence="8">
    <name type="scientific">Fulvimarina pelagi</name>
    <dbReference type="NCBI Taxonomy" id="217511"/>
    <lineage>
        <taxon>Bacteria</taxon>
        <taxon>Pseudomonadati</taxon>
        <taxon>Pseudomonadota</taxon>
        <taxon>Alphaproteobacteria</taxon>
        <taxon>Hyphomicrobiales</taxon>
        <taxon>Aurantimonadaceae</taxon>
        <taxon>Fulvimarina</taxon>
    </lineage>
</organism>
<dbReference type="GO" id="GO:0005737">
    <property type="term" value="C:cytoplasm"/>
    <property type="evidence" value="ECO:0007669"/>
    <property type="project" value="TreeGrafter"/>
</dbReference>
<dbReference type="GO" id="GO:0008379">
    <property type="term" value="F:thioredoxin peroxidase activity"/>
    <property type="evidence" value="ECO:0007669"/>
    <property type="project" value="InterPro"/>
</dbReference>
<dbReference type="PROSITE" id="PS51352">
    <property type="entry name" value="THIOREDOXIN_2"/>
    <property type="match status" value="1"/>
</dbReference>
<evidence type="ECO:0000313" key="8">
    <source>
        <dbReference type="EMBL" id="BAT30908.1"/>
    </source>
</evidence>
<protein>
    <recommendedName>
        <fullName evidence="6">Glutathione-dependent peroxiredoxin</fullName>
        <ecNumber evidence="6">1.11.1.27</ecNumber>
    </recommendedName>
</protein>
<dbReference type="AlphaFoldDB" id="A0A0P0Z9U3"/>
<evidence type="ECO:0000256" key="1">
    <source>
        <dbReference type="ARBA" id="ARBA00022559"/>
    </source>
</evidence>
<evidence type="ECO:0000256" key="4">
    <source>
        <dbReference type="ARBA" id="ARBA00023284"/>
    </source>
</evidence>
<evidence type="ECO:0000256" key="6">
    <source>
        <dbReference type="RuleBase" id="RU366011"/>
    </source>
</evidence>
<comment type="similarity">
    <text evidence="6">Belongs to the peroxiredoxin family. Prx5 subfamily.</text>
</comment>
<dbReference type="EC" id="1.11.1.27" evidence="6"/>
<dbReference type="InterPro" id="IPR013740">
    <property type="entry name" value="Redoxin"/>
</dbReference>
<dbReference type="EMBL" id="LC066395">
    <property type="protein sequence ID" value="BAT30908.1"/>
    <property type="molecule type" value="Genomic_DNA"/>
</dbReference>
<comment type="function">
    <text evidence="6">Thiol-specific peroxidase that catalyzes the reduction of hydrogen peroxide and organic hydroperoxides to water and alcohols, respectively. Plays a role in cell protection against oxidative stress by detoxifying peroxides.</text>
</comment>
<keyword evidence="3 6" id="KW-0560">Oxidoreductase</keyword>
<dbReference type="InterPro" id="IPR036249">
    <property type="entry name" value="Thioredoxin-like_sf"/>
</dbReference>
<evidence type="ECO:0000259" key="7">
    <source>
        <dbReference type="PROSITE" id="PS51352"/>
    </source>
</evidence>
<dbReference type="PANTHER" id="PTHR10430:SF16">
    <property type="entry name" value="PEROXIREDOXIN-5, MITOCHONDRIAL"/>
    <property type="match status" value="1"/>
</dbReference>
<dbReference type="Pfam" id="PF08534">
    <property type="entry name" value="Redoxin"/>
    <property type="match status" value="1"/>
</dbReference>
<accession>A0A0P0Z9U3</accession>
<feature type="active site" description="Cysteine sulfenic acid (-SOH) intermediate" evidence="5">
    <location>
        <position position="66"/>
    </location>
</feature>